<dbReference type="EMBL" id="BQNB010012268">
    <property type="protein sequence ID" value="GJT01416.1"/>
    <property type="molecule type" value="Genomic_DNA"/>
</dbReference>
<name>A0ABQ5AFH6_9ASTR</name>
<organism evidence="1 2">
    <name type="scientific">Tanacetum coccineum</name>
    <dbReference type="NCBI Taxonomy" id="301880"/>
    <lineage>
        <taxon>Eukaryota</taxon>
        <taxon>Viridiplantae</taxon>
        <taxon>Streptophyta</taxon>
        <taxon>Embryophyta</taxon>
        <taxon>Tracheophyta</taxon>
        <taxon>Spermatophyta</taxon>
        <taxon>Magnoliopsida</taxon>
        <taxon>eudicotyledons</taxon>
        <taxon>Gunneridae</taxon>
        <taxon>Pentapetalae</taxon>
        <taxon>asterids</taxon>
        <taxon>campanulids</taxon>
        <taxon>Asterales</taxon>
        <taxon>Asteraceae</taxon>
        <taxon>Asteroideae</taxon>
        <taxon>Anthemideae</taxon>
        <taxon>Anthemidinae</taxon>
        <taxon>Tanacetum</taxon>
    </lineage>
</organism>
<comment type="caution">
    <text evidence="1">The sequence shown here is derived from an EMBL/GenBank/DDBJ whole genome shotgun (WGS) entry which is preliminary data.</text>
</comment>
<evidence type="ECO:0000313" key="2">
    <source>
        <dbReference type="Proteomes" id="UP001151760"/>
    </source>
</evidence>
<keyword evidence="2" id="KW-1185">Reference proteome</keyword>
<evidence type="ECO:0000313" key="1">
    <source>
        <dbReference type="EMBL" id="GJT01416.1"/>
    </source>
</evidence>
<gene>
    <name evidence="1" type="ORF">Tco_0822585</name>
</gene>
<dbReference type="Proteomes" id="UP001151760">
    <property type="component" value="Unassembled WGS sequence"/>
</dbReference>
<accession>A0ABQ5AFH6</accession>
<protein>
    <submittedName>
        <fullName evidence="1">Uncharacterized protein</fullName>
    </submittedName>
</protein>
<proteinExistence type="predicted"/>
<reference evidence="1" key="1">
    <citation type="journal article" date="2022" name="Int. J. Mol. Sci.">
        <title>Draft Genome of Tanacetum Coccineum: Genomic Comparison of Closely Related Tanacetum-Family Plants.</title>
        <authorList>
            <person name="Yamashiro T."/>
            <person name="Shiraishi A."/>
            <person name="Nakayama K."/>
            <person name="Satake H."/>
        </authorList>
    </citation>
    <scope>NUCLEOTIDE SEQUENCE</scope>
</reference>
<reference evidence="1" key="2">
    <citation type="submission" date="2022-01" db="EMBL/GenBank/DDBJ databases">
        <authorList>
            <person name="Yamashiro T."/>
            <person name="Shiraishi A."/>
            <person name="Satake H."/>
            <person name="Nakayama K."/>
        </authorList>
    </citation>
    <scope>NUCLEOTIDE SEQUENCE</scope>
</reference>
<sequence>MAYLLPRTIGEIKACVQKLIEEDTVPQQATIDLAVQFDNASTAKDYMRKAYEKCNDIPQETRALIETFLNEKSWKDYEMHNAFRSPEMMRVGSLSDHPLINYGLHTLQKDD</sequence>